<dbReference type="AlphaFoldDB" id="A0A6P1GEP1"/>
<dbReference type="RefSeq" id="WP_159366070.1">
    <property type="nucleotide sequence ID" value="NZ_CP047218.1"/>
</dbReference>
<organism evidence="2 3">
    <name type="scientific">Sphingobium yanoikuyae</name>
    <name type="common">Sphingomonas yanoikuyae</name>
    <dbReference type="NCBI Taxonomy" id="13690"/>
    <lineage>
        <taxon>Bacteria</taxon>
        <taxon>Pseudomonadati</taxon>
        <taxon>Pseudomonadota</taxon>
        <taxon>Alphaproteobacteria</taxon>
        <taxon>Sphingomonadales</taxon>
        <taxon>Sphingomonadaceae</taxon>
        <taxon>Sphingobium</taxon>
    </lineage>
</organism>
<feature type="region of interest" description="Disordered" evidence="1">
    <location>
        <begin position="109"/>
        <end position="179"/>
    </location>
</feature>
<evidence type="ECO:0000313" key="2">
    <source>
        <dbReference type="EMBL" id="QHD66848.1"/>
    </source>
</evidence>
<reference evidence="2 3" key="1">
    <citation type="submission" date="2019-12" db="EMBL/GenBank/DDBJ databases">
        <title>Functional and genomic insights into the Sphingobium yanoikuyae YC-JY1, a bacterium efficiently degrading bisphenol A.</title>
        <authorList>
            <person name="Jia Y."/>
            <person name="Li X."/>
            <person name="Wang J."/>
            <person name="Eltoukhy A."/>
            <person name="Lamraoui I."/>
            <person name="Yan Y."/>
        </authorList>
    </citation>
    <scope>NUCLEOTIDE SEQUENCE [LARGE SCALE GENOMIC DNA]</scope>
    <source>
        <strain evidence="2 3">YC-JY1</strain>
    </source>
</reference>
<dbReference type="EMBL" id="CP047218">
    <property type="protein sequence ID" value="QHD66848.1"/>
    <property type="molecule type" value="Genomic_DNA"/>
</dbReference>
<name>A0A6P1GEP1_SPHYA</name>
<accession>A0A6P1GEP1</accession>
<dbReference type="Proteomes" id="UP000464086">
    <property type="component" value="Chromosome"/>
</dbReference>
<sequence length="179" mass="19786">MPLSDFLSLTDDTLREQFEAKPVDKTAIRKPFKKALQAAIKQFEEGRTKAPNRMWTANGDTVKFTPKLKGQPLAISDKTELFIPSERFVEALNKLIANVDAGELDDLLTEGSTPSAKPAKQKFPKELRSDWDSLSRGEKQSIGSLWNHGKNPDKSERSKVGDKPDAPYAGATSTAAKKK</sequence>
<protein>
    <submittedName>
        <fullName evidence="2">Uncharacterized protein</fullName>
    </submittedName>
</protein>
<evidence type="ECO:0000313" key="3">
    <source>
        <dbReference type="Proteomes" id="UP000464086"/>
    </source>
</evidence>
<gene>
    <name evidence="2" type="ORF">GS397_07160</name>
</gene>
<feature type="compositionally biased region" description="Basic and acidic residues" evidence="1">
    <location>
        <begin position="123"/>
        <end position="139"/>
    </location>
</feature>
<feature type="compositionally biased region" description="Basic and acidic residues" evidence="1">
    <location>
        <begin position="150"/>
        <end position="165"/>
    </location>
</feature>
<evidence type="ECO:0000256" key="1">
    <source>
        <dbReference type="SAM" id="MobiDB-lite"/>
    </source>
</evidence>
<proteinExistence type="predicted"/>